<dbReference type="STRING" id="3076.A0A2P6TEN6"/>
<evidence type="ECO:0000313" key="13">
    <source>
        <dbReference type="EMBL" id="PRW21108.1"/>
    </source>
</evidence>
<feature type="region of interest" description="Disordered" evidence="9">
    <location>
        <begin position="693"/>
        <end position="762"/>
    </location>
</feature>
<organism evidence="13 14">
    <name type="scientific">Chlorella sorokiniana</name>
    <name type="common">Freshwater green alga</name>
    <dbReference type="NCBI Taxonomy" id="3076"/>
    <lineage>
        <taxon>Eukaryota</taxon>
        <taxon>Viridiplantae</taxon>
        <taxon>Chlorophyta</taxon>
        <taxon>core chlorophytes</taxon>
        <taxon>Trebouxiophyceae</taxon>
        <taxon>Chlorellales</taxon>
        <taxon>Chlorellaceae</taxon>
        <taxon>Chlorella clade</taxon>
        <taxon>Chlorella</taxon>
    </lineage>
</organism>
<dbReference type="FunFam" id="1.20.1560.10:FF:000010">
    <property type="entry name" value="Multidrug resistance-associated ABC transporter"/>
    <property type="match status" value="1"/>
</dbReference>
<feature type="domain" description="ABC transmembrane type-1" evidence="12">
    <location>
        <begin position="876"/>
        <end position="1152"/>
    </location>
</feature>
<dbReference type="PROSITE" id="PS00211">
    <property type="entry name" value="ABC_TRANSPORTER_1"/>
    <property type="match status" value="2"/>
</dbReference>
<evidence type="ECO:0000259" key="11">
    <source>
        <dbReference type="PROSITE" id="PS50893"/>
    </source>
</evidence>
<evidence type="ECO:0000256" key="6">
    <source>
        <dbReference type="ARBA" id="ARBA00022840"/>
    </source>
</evidence>
<dbReference type="SUPFAM" id="SSF90123">
    <property type="entry name" value="ABC transporter transmembrane region"/>
    <property type="match status" value="2"/>
</dbReference>
<dbReference type="CDD" id="cd03250">
    <property type="entry name" value="ABCC_MRP_domain1"/>
    <property type="match status" value="1"/>
</dbReference>
<dbReference type="InterPro" id="IPR036640">
    <property type="entry name" value="ABC1_TM_sf"/>
</dbReference>
<evidence type="ECO:0000256" key="3">
    <source>
        <dbReference type="ARBA" id="ARBA00022448"/>
    </source>
</evidence>
<feature type="compositionally biased region" description="Polar residues" evidence="9">
    <location>
        <begin position="751"/>
        <end position="760"/>
    </location>
</feature>
<evidence type="ECO:0000256" key="5">
    <source>
        <dbReference type="ARBA" id="ARBA00022741"/>
    </source>
</evidence>
<keyword evidence="14" id="KW-1185">Reference proteome</keyword>
<feature type="region of interest" description="Disordered" evidence="9">
    <location>
        <begin position="1"/>
        <end position="29"/>
    </location>
</feature>
<dbReference type="OrthoDB" id="6500128at2759"/>
<dbReference type="FunFam" id="3.40.50.300:FF:000163">
    <property type="entry name" value="Multidrug resistance-associated protein member 4"/>
    <property type="match status" value="1"/>
</dbReference>
<evidence type="ECO:0000256" key="2">
    <source>
        <dbReference type="ARBA" id="ARBA00009726"/>
    </source>
</evidence>
<keyword evidence="8 10" id="KW-0472">Membrane</keyword>
<comment type="similarity">
    <text evidence="2">Belongs to the ABC transporter superfamily. ABCC family. Conjugate transporter (TC 3.A.1.208) subfamily.</text>
</comment>
<keyword evidence="4 10" id="KW-0812">Transmembrane</keyword>
<keyword evidence="6" id="KW-0067">ATP-binding</keyword>
<feature type="transmembrane region" description="Helical" evidence="10">
    <location>
        <begin position="359"/>
        <end position="381"/>
    </location>
</feature>
<feature type="domain" description="ABC transmembrane type-1" evidence="12">
    <location>
        <begin position="129"/>
        <end position="400"/>
    </location>
</feature>
<dbReference type="GO" id="GO:0005524">
    <property type="term" value="F:ATP binding"/>
    <property type="evidence" value="ECO:0007669"/>
    <property type="project" value="UniProtKB-KW"/>
</dbReference>
<feature type="compositionally biased region" description="Polar residues" evidence="9">
    <location>
        <begin position="1769"/>
        <end position="1779"/>
    </location>
</feature>
<dbReference type="GO" id="GO:0016887">
    <property type="term" value="F:ATP hydrolysis activity"/>
    <property type="evidence" value="ECO:0007669"/>
    <property type="project" value="InterPro"/>
</dbReference>
<feature type="domain" description="ABC transporter" evidence="11">
    <location>
        <begin position="443"/>
        <end position="689"/>
    </location>
</feature>
<evidence type="ECO:0000256" key="9">
    <source>
        <dbReference type="SAM" id="MobiDB-lite"/>
    </source>
</evidence>
<dbReference type="SUPFAM" id="SSF52540">
    <property type="entry name" value="P-loop containing nucleoside triphosphate hydrolases"/>
    <property type="match status" value="2"/>
</dbReference>
<feature type="compositionally biased region" description="Low complexity" evidence="9">
    <location>
        <begin position="731"/>
        <end position="746"/>
    </location>
</feature>
<dbReference type="CDD" id="cd18579">
    <property type="entry name" value="ABC_6TM_ABCC_D1"/>
    <property type="match status" value="1"/>
</dbReference>
<feature type="transmembrane region" description="Helical" evidence="10">
    <location>
        <begin position="275"/>
        <end position="296"/>
    </location>
</feature>
<evidence type="ECO:0000256" key="10">
    <source>
        <dbReference type="SAM" id="Phobius"/>
    </source>
</evidence>
<dbReference type="PROSITE" id="PS50929">
    <property type="entry name" value="ABC_TM1F"/>
    <property type="match status" value="2"/>
</dbReference>
<dbReference type="Proteomes" id="UP000239899">
    <property type="component" value="Unassembled WGS sequence"/>
</dbReference>
<evidence type="ECO:0000313" key="14">
    <source>
        <dbReference type="Proteomes" id="UP000239899"/>
    </source>
</evidence>
<dbReference type="Pfam" id="PF00005">
    <property type="entry name" value="ABC_tran"/>
    <property type="match status" value="2"/>
</dbReference>
<feature type="transmembrane region" description="Helical" evidence="10">
    <location>
        <begin position="393"/>
        <end position="418"/>
    </location>
</feature>
<dbReference type="InterPro" id="IPR011527">
    <property type="entry name" value="ABC1_TM_dom"/>
</dbReference>
<feature type="transmembrane region" description="Helical" evidence="10">
    <location>
        <begin position="1001"/>
        <end position="1025"/>
    </location>
</feature>
<evidence type="ECO:0000256" key="8">
    <source>
        <dbReference type="ARBA" id="ARBA00023136"/>
    </source>
</evidence>
<dbReference type="GO" id="GO:0140359">
    <property type="term" value="F:ABC-type transporter activity"/>
    <property type="evidence" value="ECO:0007669"/>
    <property type="project" value="InterPro"/>
</dbReference>
<proteinExistence type="inferred from homology"/>
<feature type="compositionally biased region" description="Low complexity" evidence="9">
    <location>
        <begin position="1"/>
        <end position="21"/>
    </location>
</feature>
<dbReference type="PANTHER" id="PTHR24223:SF453">
    <property type="entry name" value="ABC TRANSPORTER"/>
    <property type="match status" value="1"/>
</dbReference>
<dbReference type="InterPro" id="IPR003593">
    <property type="entry name" value="AAA+_ATPase"/>
</dbReference>
<dbReference type="Gene3D" id="3.40.50.1820">
    <property type="entry name" value="alpha/beta hydrolase"/>
    <property type="match status" value="1"/>
</dbReference>
<evidence type="ECO:0000256" key="4">
    <source>
        <dbReference type="ARBA" id="ARBA00022692"/>
    </source>
</evidence>
<accession>A0A2P6TEN6</accession>
<feature type="transmembrane region" description="Helical" evidence="10">
    <location>
        <begin position="251"/>
        <end position="269"/>
    </location>
</feature>
<evidence type="ECO:0000256" key="7">
    <source>
        <dbReference type="ARBA" id="ARBA00022989"/>
    </source>
</evidence>
<feature type="compositionally biased region" description="Basic residues" evidence="9">
    <location>
        <begin position="1805"/>
        <end position="1819"/>
    </location>
</feature>
<dbReference type="CDD" id="cd03244">
    <property type="entry name" value="ABCC_MRP_domain2"/>
    <property type="match status" value="1"/>
</dbReference>
<keyword evidence="7 10" id="KW-1133">Transmembrane helix</keyword>
<dbReference type="InterPro" id="IPR027417">
    <property type="entry name" value="P-loop_NTPase"/>
</dbReference>
<feature type="domain" description="ABC transporter" evidence="11">
    <location>
        <begin position="1190"/>
        <end position="1429"/>
    </location>
</feature>
<gene>
    <name evidence="13" type="ORF">C2E21_8531</name>
</gene>
<dbReference type="InterPro" id="IPR044726">
    <property type="entry name" value="ABCC_6TM_D2"/>
</dbReference>
<dbReference type="InterPro" id="IPR017871">
    <property type="entry name" value="ABC_transporter-like_CS"/>
</dbReference>
<comment type="caution">
    <text evidence="13">The sequence shown here is derived from an EMBL/GenBank/DDBJ whole genome shotgun (WGS) entry which is preliminary data.</text>
</comment>
<name>A0A2P6TEN6_CHLSO</name>
<dbReference type="Gene3D" id="3.40.50.300">
    <property type="entry name" value="P-loop containing nucleotide triphosphate hydrolases"/>
    <property type="match status" value="2"/>
</dbReference>
<feature type="region of interest" description="Disordered" evidence="9">
    <location>
        <begin position="1757"/>
        <end position="1819"/>
    </location>
</feature>
<evidence type="ECO:0000256" key="1">
    <source>
        <dbReference type="ARBA" id="ARBA00004141"/>
    </source>
</evidence>
<dbReference type="InterPro" id="IPR044746">
    <property type="entry name" value="ABCC_6TM_D1"/>
</dbReference>
<feature type="transmembrane region" description="Helical" evidence="10">
    <location>
        <begin position="175"/>
        <end position="198"/>
    </location>
</feature>
<feature type="transmembrane region" description="Helical" evidence="10">
    <location>
        <begin position="910"/>
        <end position="934"/>
    </location>
</feature>
<dbReference type="InterPro" id="IPR003439">
    <property type="entry name" value="ABC_transporter-like_ATP-bd"/>
</dbReference>
<feature type="region of interest" description="Disordered" evidence="9">
    <location>
        <begin position="775"/>
        <end position="800"/>
    </location>
</feature>
<protein>
    <submittedName>
        <fullName evidence="13">Multidrug resistance-associated 1 isoform X3</fullName>
    </submittedName>
</protein>
<keyword evidence="3" id="KW-0813">Transport</keyword>
<dbReference type="FunFam" id="3.40.50.300:FF:000997">
    <property type="entry name" value="Multidrug resistance-associated protein 1"/>
    <property type="match status" value="1"/>
</dbReference>
<dbReference type="GO" id="GO:0016020">
    <property type="term" value="C:membrane"/>
    <property type="evidence" value="ECO:0007669"/>
    <property type="project" value="UniProtKB-SubCell"/>
</dbReference>
<dbReference type="EMBL" id="LHPG02000020">
    <property type="protein sequence ID" value="PRW21108.1"/>
    <property type="molecule type" value="Genomic_DNA"/>
</dbReference>
<keyword evidence="5" id="KW-0547">Nucleotide-binding</keyword>
<comment type="subcellular location">
    <subcellularLocation>
        <location evidence="1">Membrane</location>
        <topology evidence="1">Multi-pass membrane protein</topology>
    </subcellularLocation>
</comment>
<dbReference type="Gene3D" id="1.20.1560.10">
    <property type="entry name" value="ABC transporter type 1, transmembrane domain"/>
    <property type="match status" value="2"/>
</dbReference>
<dbReference type="CDD" id="cd18580">
    <property type="entry name" value="ABC_6TM_ABCC_D2"/>
    <property type="match status" value="1"/>
</dbReference>
<dbReference type="InterPro" id="IPR029058">
    <property type="entry name" value="AB_hydrolase_fold"/>
</dbReference>
<evidence type="ECO:0000259" key="12">
    <source>
        <dbReference type="PROSITE" id="PS50929"/>
    </source>
</evidence>
<feature type="transmembrane region" description="Helical" evidence="10">
    <location>
        <begin position="869"/>
        <end position="890"/>
    </location>
</feature>
<feature type="region of interest" description="Disordered" evidence="9">
    <location>
        <begin position="439"/>
        <end position="467"/>
    </location>
</feature>
<dbReference type="PANTHER" id="PTHR24223">
    <property type="entry name" value="ATP-BINDING CASSETTE SUB-FAMILY C"/>
    <property type="match status" value="1"/>
</dbReference>
<dbReference type="InterPro" id="IPR050173">
    <property type="entry name" value="ABC_transporter_C-like"/>
</dbReference>
<reference evidence="13 14" key="1">
    <citation type="journal article" date="2018" name="Plant J.">
        <title>Genome sequences of Chlorella sorokiniana UTEX 1602 and Micractinium conductrix SAG 241.80: implications to maltose excretion by a green alga.</title>
        <authorList>
            <person name="Arriola M.B."/>
            <person name="Velmurugan N."/>
            <person name="Zhang Y."/>
            <person name="Plunkett M.H."/>
            <person name="Hondzo H."/>
            <person name="Barney B.M."/>
        </authorList>
    </citation>
    <scope>NUCLEOTIDE SEQUENCE [LARGE SCALE GENOMIC DNA]</scope>
    <source>
        <strain evidence="14">UTEX 1602</strain>
    </source>
</reference>
<dbReference type="PROSITE" id="PS50893">
    <property type="entry name" value="ABC_TRANSPORTER_2"/>
    <property type="match status" value="2"/>
</dbReference>
<dbReference type="SMART" id="SM00382">
    <property type="entry name" value="AAA"/>
    <property type="match status" value="2"/>
</dbReference>
<sequence length="1819" mass="195805">MAAGAAPAEPPGAAAAAAAGGEPPPAAGEEELPLLQQRYGTTGFAKAGVLAKVTYTFVSPLLALGAKNKINEDTAPAYLPTSDTAQLLARQFDATYTRVKAEQAARRRPCSPAGLLWRTYWRLYHWRIVIHLLWTFTEIACRVGGPLVLRQLLNWLSGYEATDGNTELYPTWKGWMWAGVLSIFGYCYACIHHQLFWYGMRMGFDMRQQAVAAVQAKVLRLNSVAVADQTAGKIVNIVSNDVRRFDDAMPFYNFLICSPVELIIVFVLVGTKLGFWASLAGCATQMALIPTQAMLVRYIGRLRASTAAQTDERVRLTGEVISGVLATKMLGWEGPFLQQVGAIRQREAHFIRQGARIRAFNMGLSFAITPLSALAAFGVARATDTDNLTVANVFSSLALLALPKLYMTDFFTLGVQFVSELRITMRRLGDFLSLPEPPEPWHARSKPAAAAVEAGPGSPKAGGDSVPSSGFQLRDLQFEVSKGQLVGIVGAVGSGKSSVLSVLLGELQPTQQQGGGPPARPPVSVLGSVAYCSQVPWIVSGSLKENVLFGKPYDAARYGAALKACALEDDVAVLPAGSETELGERGINLSGGQKARLALARAAYSQADIQLLDDPLSAVDPRVGRILFDRCISNSGLMAGKTRLLVTHQRQFLPGCDTLLVMRGGRIALRGTYEELAAAGVPEVIATHETSLDDSTYDTHGSQPAALEAVAEEEQETEEPSRGGSEAQQSEGLQQRGQPEQQQGGEAPSAGEQQQASSKASRFDRLVSTIMRDEEAGKADGSPGGPPPAPSASSRLRRGLSRGTRRLTSGYLRRAVSARFSGKAAEDEEEGSQEAPALEASKSGRLIVAEDRASGSVPWSIYGRFALRMGLPVVCIITAGLLCGQAIYLYGDYWLGLWASKDPEEQRKLYWVWGYAIMVGSILAISFARSYLFYMAALRASTRLHAEVAERVLRAPLSFFHTSPTGRILNRFSKDQGSVDEQLPQVFFDCITALGMVLGAFILLMIVVPFIIPVFLPLGIAFFWVRRHYVQTSREVKRWEATTRSPVFASFSAVLKGLPTIRAYGAGARFRSAFLWDLSDNGSWWFCFLTTARWIGFRLDILVGLLMTAAPLLMMAVHGSLSARLAGLALTQSLQLAGLLQWMVRQSAEVENNMTSVERLLHYTELEQEPATLAQGGAAPAKGWPAAGLIEYQGVTAIYRPGLPPVLRNLTFTVQGGVSCGVVGRTGSGKSSLMLTLFRLIPVTSGTICIDGVDTSSVALDALRHQIAIIPQDPVLFSGTLRSNLDPWGHFEDARLWEVLKAAQLGGAVSALGGLDARMQEAGDNLSVGQRQLFCLARALLQDAAILALDEATANVDRATDALIQQAVRDCTNGGFGGRKRTLLVIAHRIDTIMDCDQLLVLSAGNLVEQGAPGELAQTGGIFARLGHDLLYEAPQGARGLVLLLHKCGRSATDFWPRSPACPDCLGLPHSLAKTKQALRRRYAVAAMSSLDRNEGGGGRCFQWGADAKAAAEVVKQLPALLKLPLGAPVYADGASSGGSIALRLPRLAKLDGVIGEVIAPGNFREVLAGTRVGGLSTMPPALYIHMPHDAGMVGKVAENMAALRENGTPVGEIRVLPSPVGPAFFSNCSPLIPAPLSALLYAQLRAGRFINATNHIIEDLKNSEWGAFRTYMSTELPGQMQQMQIAIHPAQLYAHVWECLGVAWAVHETVGTYMTAALVWLESRGTADPALLAAQYRVPRLSALTAVPPAGLAIQSAEGEEEEDEGQLTKQQRRQQTGGKEEEGHGHLSSSAVADDKPRQRAVLLKRRTSKKRSKGQH</sequence>
<dbReference type="Pfam" id="PF00664">
    <property type="entry name" value="ABC_membrane"/>
    <property type="match status" value="2"/>
</dbReference>